<dbReference type="Proteomes" id="UP000694251">
    <property type="component" value="Chromosome 13"/>
</dbReference>
<dbReference type="InterPro" id="IPR050209">
    <property type="entry name" value="Rab_GTPases_membrane_traffic"/>
</dbReference>
<comment type="caution">
    <text evidence="2">The sequence shown here is derived from an EMBL/GenBank/DDBJ whole genome shotgun (WGS) entry which is preliminary data.</text>
</comment>
<dbReference type="EMBL" id="JAEFBJ010000013">
    <property type="protein sequence ID" value="KAG7536406.1"/>
    <property type="molecule type" value="Genomic_DNA"/>
</dbReference>
<evidence type="ECO:0000256" key="1">
    <source>
        <dbReference type="ARBA" id="ARBA00006270"/>
    </source>
</evidence>
<dbReference type="InterPro" id="IPR001806">
    <property type="entry name" value="Small_GTPase"/>
</dbReference>
<dbReference type="NCBIfam" id="TIGR00231">
    <property type="entry name" value="small_GTP"/>
    <property type="match status" value="1"/>
</dbReference>
<dbReference type="AlphaFoldDB" id="A0A8T1XNJ3"/>
<dbReference type="SMART" id="SM00173">
    <property type="entry name" value="RAS"/>
    <property type="match status" value="1"/>
</dbReference>
<comment type="similarity">
    <text evidence="1">Belongs to the small GTPase superfamily. Rab family.</text>
</comment>
<dbReference type="PROSITE" id="PS51419">
    <property type="entry name" value="RAB"/>
    <property type="match status" value="1"/>
</dbReference>
<dbReference type="PROSITE" id="PS51421">
    <property type="entry name" value="RAS"/>
    <property type="match status" value="1"/>
</dbReference>
<name>A0A8T1XNJ3_ARASU</name>
<dbReference type="SMART" id="SM00175">
    <property type="entry name" value="RAB"/>
    <property type="match status" value="1"/>
</dbReference>
<dbReference type="PANTHER" id="PTHR47979">
    <property type="entry name" value="DRAB11-RELATED"/>
    <property type="match status" value="1"/>
</dbReference>
<evidence type="ECO:0000313" key="3">
    <source>
        <dbReference type="Proteomes" id="UP000694251"/>
    </source>
</evidence>
<dbReference type="GO" id="GO:0003924">
    <property type="term" value="F:GTPase activity"/>
    <property type="evidence" value="ECO:0007669"/>
    <property type="project" value="InterPro"/>
</dbReference>
<dbReference type="FunFam" id="3.40.50.300:FF:001447">
    <property type="entry name" value="Ras-related protein Rab-1B"/>
    <property type="match status" value="1"/>
</dbReference>
<proteinExistence type="inferred from homology"/>
<sequence>MSSMLSQGRPLVLNLRPEPITSIIRSLKLKFGTPRAGSQEKYAAFASLYHREAKGVLLVYDITNHSTFENVELWLKKIRESIDANNVVIMLVGNKSDLEDSRQVSIEEGKSFAEREQLLFIETSALDATNIEEGFTIFLNHIYNNVTSP</sequence>
<reference evidence="2 3" key="1">
    <citation type="submission" date="2020-12" db="EMBL/GenBank/DDBJ databases">
        <title>Concerted genomic and epigenomic changes stabilize Arabidopsis allopolyploids.</title>
        <authorList>
            <person name="Chen Z."/>
        </authorList>
    </citation>
    <scope>NUCLEOTIDE SEQUENCE [LARGE SCALE GENOMIC DNA]</scope>
    <source>
        <strain evidence="2">As9502</strain>
        <tissue evidence="2">Leaf</tissue>
    </source>
</reference>
<dbReference type="InterPro" id="IPR005225">
    <property type="entry name" value="Small_GTP-bd"/>
</dbReference>
<organism evidence="2 3">
    <name type="scientific">Arabidopsis suecica</name>
    <name type="common">Swedish thale-cress</name>
    <name type="synonym">Cardaminopsis suecica</name>
    <dbReference type="NCBI Taxonomy" id="45249"/>
    <lineage>
        <taxon>Eukaryota</taxon>
        <taxon>Viridiplantae</taxon>
        <taxon>Streptophyta</taxon>
        <taxon>Embryophyta</taxon>
        <taxon>Tracheophyta</taxon>
        <taxon>Spermatophyta</taxon>
        <taxon>Magnoliopsida</taxon>
        <taxon>eudicotyledons</taxon>
        <taxon>Gunneridae</taxon>
        <taxon>Pentapetalae</taxon>
        <taxon>rosids</taxon>
        <taxon>malvids</taxon>
        <taxon>Brassicales</taxon>
        <taxon>Brassicaceae</taxon>
        <taxon>Camelineae</taxon>
        <taxon>Arabidopsis</taxon>
    </lineage>
</organism>
<evidence type="ECO:0000313" key="2">
    <source>
        <dbReference type="EMBL" id="KAG7536406.1"/>
    </source>
</evidence>
<dbReference type="OrthoDB" id="9989112at2759"/>
<dbReference type="Pfam" id="PF00071">
    <property type="entry name" value="Ras"/>
    <property type="match status" value="1"/>
</dbReference>
<keyword evidence="3" id="KW-1185">Reference proteome</keyword>
<dbReference type="GO" id="GO:0005525">
    <property type="term" value="F:GTP binding"/>
    <property type="evidence" value="ECO:0007669"/>
    <property type="project" value="InterPro"/>
</dbReference>
<protein>
    <submittedName>
        <fullName evidence="2">Small GTPase</fullName>
    </submittedName>
</protein>
<accession>A0A8T1XNJ3</accession>
<gene>
    <name evidence="2" type="ORF">ISN44_As13g003600</name>
</gene>